<dbReference type="SUPFAM" id="SSF74650">
    <property type="entry name" value="Galactose mutarotase-like"/>
    <property type="match status" value="1"/>
</dbReference>
<gene>
    <name evidence="3" type="ORF">E7512_07395</name>
</gene>
<protein>
    <submittedName>
        <fullName evidence="3">DUF5107 domain-containing protein</fullName>
    </submittedName>
</protein>
<sequence length="653" mass="71823">MKSWLKKLSVFAVALAMVFSTTSVALAADAKESSTLTLYDSTTTFRHFDFTLNADNSFQSGNPSSIVNQVLNTKVIENSYIKATFLPDYGARLISLIYKPTGKELLYQNPVGTPYGINEYNFYYNWLMVYGGIMPTFSEPEHGKYWLTPWSYEVVAQDSEKISIQMTKTDNVNFAATPGKFNNGATGITCKVTYTVYADKPTVEMKVNLKNNKNQAVNYEYWTCNTLAPGSTPGNTVGSSSMEIVAPMTEVKSKDDWWPWMATVDDAVDAPNHIFQFDNLAHFSNWDDMGIAYANDLSDNWWGVINHDNEQGILRIADNANATPGMKLWTWGHDQSYAVDPESSYGNSARPYIELWGGNSFEFFADATLQPFEEKEWTEYYTPTVGLSQVTRANQNAAAYLTKSTTGTQATFDAKVNTTLPGKTIRATMKLIGSTNYTLLDTTFTAQANNAQTLTANADLNNIEPGSYTYQLELKDSSNQVLLVASIPFTKSGGGTSPDLPSATWYLYNQNVSGTSPGGQNLQATNSGLTGWQPIREITSAPAYWYSPELNGTYAAGNWDFTLWTSAPAGASNVTVELYRTDLDGGNAVRIGSQTKDVSLTGTGNHPSQYTFSNVGKTTFSGQRLMVKITKSSGASVTMAYNTNDFPTRLVTP</sequence>
<feature type="domain" description="DUF5107" evidence="2">
    <location>
        <begin position="75"/>
        <end position="384"/>
    </location>
</feature>
<name>A0A928KSV6_9FIRM</name>
<dbReference type="Gene3D" id="2.70.98.10">
    <property type="match status" value="1"/>
</dbReference>
<evidence type="ECO:0000256" key="1">
    <source>
        <dbReference type="SAM" id="SignalP"/>
    </source>
</evidence>
<dbReference type="InterPro" id="IPR033396">
    <property type="entry name" value="DUF5107"/>
</dbReference>
<dbReference type="InterPro" id="IPR014718">
    <property type="entry name" value="GH-type_carb-bd"/>
</dbReference>
<accession>A0A928KSV6</accession>
<dbReference type="GO" id="GO:0005975">
    <property type="term" value="P:carbohydrate metabolic process"/>
    <property type="evidence" value="ECO:0007669"/>
    <property type="project" value="InterPro"/>
</dbReference>
<evidence type="ECO:0000259" key="2">
    <source>
        <dbReference type="Pfam" id="PF17128"/>
    </source>
</evidence>
<feature type="signal peptide" evidence="1">
    <location>
        <begin position="1"/>
        <end position="27"/>
    </location>
</feature>
<dbReference type="EMBL" id="SVNY01000003">
    <property type="protein sequence ID" value="MBE6833388.1"/>
    <property type="molecule type" value="Genomic_DNA"/>
</dbReference>
<feature type="chain" id="PRO_5036815132" evidence="1">
    <location>
        <begin position="28"/>
        <end position="653"/>
    </location>
</feature>
<dbReference type="Proteomes" id="UP000754750">
    <property type="component" value="Unassembled WGS sequence"/>
</dbReference>
<organism evidence="3 4">
    <name type="scientific">Faecalispora sporosphaeroides</name>
    <dbReference type="NCBI Taxonomy" id="1549"/>
    <lineage>
        <taxon>Bacteria</taxon>
        <taxon>Bacillati</taxon>
        <taxon>Bacillota</taxon>
        <taxon>Clostridia</taxon>
        <taxon>Eubacteriales</taxon>
        <taxon>Oscillospiraceae</taxon>
        <taxon>Faecalispora</taxon>
    </lineage>
</organism>
<proteinExistence type="predicted"/>
<dbReference type="Pfam" id="PF17128">
    <property type="entry name" value="DUF5107"/>
    <property type="match status" value="1"/>
</dbReference>
<dbReference type="GO" id="GO:0030246">
    <property type="term" value="F:carbohydrate binding"/>
    <property type="evidence" value="ECO:0007669"/>
    <property type="project" value="InterPro"/>
</dbReference>
<dbReference type="RefSeq" id="WP_020665329.1">
    <property type="nucleotide sequence ID" value="NZ_SVNY01000003.1"/>
</dbReference>
<dbReference type="GO" id="GO:0003824">
    <property type="term" value="F:catalytic activity"/>
    <property type="evidence" value="ECO:0007669"/>
    <property type="project" value="InterPro"/>
</dbReference>
<evidence type="ECO:0000313" key="4">
    <source>
        <dbReference type="Proteomes" id="UP000754750"/>
    </source>
</evidence>
<evidence type="ECO:0000313" key="3">
    <source>
        <dbReference type="EMBL" id="MBE6833388.1"/>
    </source>
</evidence>
<comment type="caution">
    <text evidence="3">The sequence shown here is derived from an EMBL/GenBank/DDBJ whole genome shotgun (WGS) entry which is preliminary data.</text>
</comment>
<reference evidence="3" key="1">
    <citation type="submission" date="2019-04" db="EMBL/GenBank/DDBJ databases">
        <title>Evolution of Biomass-Degrading Anaerobic Consortia Revealed by Metagenomics.</title>
        <authorList>
            <person name="Peng X."/>
        </authorList>
    </citation>
    <scope>NUCLEOTIDE SEQUENCE</scope>
    <source>
        <strain evidence="3">SIG551</strain>
    </source>
</reference>
<dbReference type="InterPro" id="IPR011013">
    <property type="entry name" value="Gal_mutarotase_sf_dom"/>
</dbReference>
<keyword evidence="1" id="KW-0732">Signal</keyword>
<dbReference type="AlphaFoldDB" id="A0A928KSV6"/>